<evidence type="ECO:0000256" key="1">
    <source>
        <dbReference type="ARBA" id="ARBA00001964"/>
    </source>
</evidence>
<name>B8KSP7_9GAMM</name>
<evidence type="ECO:0000259" key="4">
    <source>
        <dbReference type="Pfam" id="PF00676"/>
    </source>
</evidence>
<comment type="cofactor">
    <cofactor evidence="1">
        <name>thiamine diphosphate</name>
        <dbReference type="ChEBI" id="CHEBI:58937"/>
    </cofactor>
</comment>
<dbReference type="InterPro" id="IPR050642">
    <property type="entry name" value="PDH_E1_Alpha_Subunit"/>
</dbReference>
<dbReference type="HOGENOM" id="CLU_029393_5_0_6"/>
<protein>
    <submittedName>
        <fullName evidence="5">Acetoin:2,6-dichlorophenolindophenol oxidoreductase alpha subunit</fullName>
    </submittedName>
</protein>
<feature type="domain" description="Dehydrogenase E1 component" evidence="4">
    <location>
        <begin position="13"/>
        <end position="310"/>
    </location>
</feature>
<keyword evidence="6" id="KW-1185">Reference proteome</keyword>
<dbReference type="Pfam" id="PF00676">
    <property type="entry name" value="E1_dh"/>
    <property type="match status" value="1"/>
</dbReference>
<dbReference type="CDD" id="cd02000">
    <property type="entry name" value="TPP_E1_PDC_ADC_BCADC"/>
    <property type="match status" value="1"/>
</dbReference>
<evidence type="ECO:0000313" key="6">
    <source>
        <dbReference type="Proteomes" id="UP000004699"/>
    </source>
</evidence>
<dbReference type="InterPro" id="IPR029061">
    <property type="entry name" value="THDP-binding"/>
</dbReference>
<gene>
    <name evidence="5" type="primary">acoA_1</name>
    <name evidence="5" type="ORF">NOR51B_1027</name>
</gene>
<evidence type="ECO:0000256" key="3">
    <source>
        <dbReference type="ARBA" id="ARBA00023052"/>
    </source>
</evidence>
<accession>B8KSP7</accession>
<dbReference type="InterPro" id="IPR001017">
    <property type="entry name" value="DH_E1"/>
</dbReference>
<dbReference type="RefSeq" id="WP_009019831.1">
    <property type="nucleotide sequence ID" value="NZ_DS999411.1"/>
</dbReference>
<keyword evidence="2" id="KW-0560">Oxidoreductase</keyword>
<evidence type="ECO:0000256" key="2">
    <source>
        <dbReference type="ARBA" id="ARBA00023002"/>
    </source>
</evidence>
<dbReference type="PANTHER" id="PTHR11516">
    <property type="entry name" value="PYRUVATE DEHYDROGENASE E1 COMPONENT, ALPHA SUBUNIT BACTERIAL AND ORGANELLAR"/>
    <property type="match status" value="1"/>
</dbReference>
<dbReference type="Gene3D" id="3.40.50.970">
    <property type="match status" value="1"/>
</dbReference>
<reference evidence="6" key="1">
    <citation type="journal article" date="2013" name="BMC Microbiol.">
        <title>Taxonomy and evolution of bacteriochlorophyll a-containing members of the OM60/NOR5 clade of marine gammaproteobacteria: description of Luminiphilus syltensis gen. nov., sp. nov., reclassification of Haliea rubra as Pseudohaliea rubra gen. nov., comb. nov., and emendation of Chromatocurvus halotolerans.</title>
        <authorList>
            <person name="Spring S."/>
            <person name="Riedel T."/>
            <person name="Sproer C."/>
            <person name="Yan S."/>
            <person name="Harder J."/>
            <person name="Fuchs B.M."/>
        </authorList>
    </citation>
    <scope>NUCLEOTIDE SEQUENCE [LARGE SCALE GENOMIC DNA]</scope>
    <source>
        <strain evidence="6">NOR51-B</strain>
    </source>
</reference>
<dbReference type="PANTHER" id="PTHR11516:SF60">
    <property type="entry name" value="PYRUVATE DEHYDROGENASE E1 COMPONENT SUBUNIT ALPHA"/>
    <property type="match status" value="1"/>
</dbReference>
<dbReference type="OrthoDB" id="9766715at2"/>
<dbReference type="eggNOG" id="COG1071">
    <property type="taxonomic scope" value="Bacteria"/>
</dbReference>
<dbReference type="GO" id="GO:0006086">
    <property type="term" value="P:pyruvate decarboxylation to acetyl-CoA"/>
    <property type="evidence" value="ECO:0007669"/>
    <property type="project" value="TreeGrafter"/>
</dbReference>
<proteinExistence type="predicted"/>
<evidence type="ECO:0000313" key="5">
    <source>
        <dbReference type="EMBL" id="EED35084.1"/>
    </source>
</evidence>
<dbReference type="SUPFAM" id="SSF52518">
    <property type="entry name" value="Thiamin diphosphate-binding fold (THDP-binding)"/>
    <property type="match status" value="1"/>
</dbReference>
<dbReference type="GO" id="GO:0004739">
    <property type="term" value="F:pyruvate dehydrogenase (acetyl-transferring) activity"/>
    <property type="evidence" value="ECO:0007669"/>
    <property type="project" value="TreeGrafter"/>
</dbReference>
<dbReference type="AlphaFoldDB" id="B8KSP7"/>
<sequence>MALSSEALHKVYYTMTTIRQFEERMIKEFMAGNIPGFVHTYDGQEAVGVGICTHLTDEDIIGSTHRGHGHCIAKGCDIEAMILEIMGKQGGLCNGKGGSMHIADFDRGMLGANAIVGGGPPLCNGAALSAKTLGTKNIAVSFSGDGSSNQGTVMEALNLAGVLDLPHIFIFENNHLAEGTGDEYAVSGDIANRVASFDIPAVKVDGLDFFAVYDAMEKAVEHTRSGKGPYAIEADVIRFDGHFIGDPQAYRGEGELDDLRANKDCLKIFRKRVTSEGLMTDDELDMLDAQAGDAIEQGVQRGLAAPQPAVEELYTDVHVSY</sequence>
<keyword evidence="3" id="KW-0786">Thiamine pyrophosphate</keyword>
<organism evidence="5 6">
    <name type="scientific">Luminiphilus syltensis NOR5-1B</name>
    <dbReference type="NCBI Taxonomy" id="565045"/>
    <lineage>
        <taxon>Bacteria</taxon>
        <taxon>Pseudomonadati</taxon>
        <taxon>Pseudomonadota</taxon>
        <taxon>Gammaproteobacteria</taxon>
        <taxon>Cellvibrionales</taxon>
        <taxon>Halieaceae</taxon>
        <taxon>Luminiphilus</taxon>
    </lineage>
</organism>
<dbReference type="Proteomes" id="UP000004699">
    <property type="component" value="Unassembled WGS sequence"/>
</dbReference>
<dbReference type="STRING" id="565045.NOR51B_1027"/>
<dbReference type="EMBL" id="DS999411">
    <property type="protein sequence ID" value="EED35084.1"/>
    <property type="molecule type" value="Genomic_DNA"/>
</dbReference>